<evidence type="ECO:0000313" key="2">
    <source>
        <dbReference type="EMBL" id="EAZ39930.1"/>
    </source>
</evidence>
<accession>A3BK41</accession>
<dbReference type="InterPro" id="IPR002213">
    <property type="entry name" value="UDP_glucos_trans"/>
</dbReference>
<evidence type="ECO:0000256" key="1">
    <source>
        <dbReference type="ARBA" id="ARBA00022679"/>
    </source>
</evidence>
<dbReference type="FunFam" id="3.40.50.2000:FF:000089">
    <property type="entry name" value="Glycosyltransferase"/>
    <property type="match status" value="1"/>
</dbReference>
<name>A3BK41_ORYSJ</name>
<reference evidence="2" key="2">
    <citation type="submission" date="2008-12" db="EMBL/GenBank/DDBJ databases">
        <title>Improved gene annotation of the rice (Oryza sativa) genomes.</title>
        <authorList>
            <person name="Wang J."/>
            <person name="Li R."/>
            <person name="Fan W."/>
            <person name="Huang Q."/>
            <person name="Zhang J."/>
            <person name="Zhou Y."/>
            <person name="Hu Y."/>
            <person name="Zi S."/>
            <person name="Li J."/>
            <person name="Ni P."/>
            <person name="Zheng H."/>
            <person name="Zhang Y."/>
            <person name="Zhao M."/>
            <person name="Hao Q."/>
            <person name="McDermott J."/>
            <person name="Samudrala R."/>
            <person name="Kristiansen K."/>
            <person name="Wong G.K.-S."/>
        </authorList>
    </citation>
    <scope>NUCLEOTIDE SEQUENCE</scope>
</reference>
<dbReference type="CDD" id="cd03784">
    <property type="entry name" value="GT1_Gtf-like"/>
    <property type="match status" value="1"/>
</dbReference>
<proteinExistence type="predicted"/>
<evidence type="ECO:0008006" key="3">
    <source>
        <dbReference type="Google" id="ProtNLM"/>
    </source>
</evidence>
<dbReference type="SUPFAM" id="SSF53756">
    <property type="entry name" value="UDP-Glycosyltransferase/glycogen phosphorylase"/>
    <property type="match status" value="1"/>
</dbReference>
<sequence>MASSAATVVLIPFCVSGHLTPMLEVGKRMLRSRCCGDDDDGRPAMSLTVLLAQLPESHRAPEIDEIIRREAAGASEHSGFDVRFHCLPAEELPDFRGGEDFISRFMQQHASHAREAIAGLESRVAAVVLDWFCTTLLDVTRDLGLPGYVFFTSAASMLSLLLRLPALDKEVAVDFEEMGGAVDLPGLPPVPAALLPTPVMKKGCNYEWLVYHGSRFMEAAGIIVNTVAELEPAVLEAIADGRCVPGRRVPAIYTVGPVLSFKTPPEKPHECVRWLDAQPRASVVFLCFGSMGSFAPPQVLEIAAGLERSGHRFLWVLRGRPPAGSPYPTDADADELLPGGKDILAHAAVGGFVTHGGWNSTLESLWHGVPMAPWPLYAEQHLNAFELVRDMGVAVEMEVDRKRGNLVEAAELERAVRCLMDEGSEEGRMAREKAAAAKAACRNAVDGGGSSIAALRKLTQEMAHMSSI</sequence>
<reference evidence="2" key="1">
    <citation type="journal article" date="2005" name="PLoS Biol.">
        <title>The genomes of Oryza sativa: a history of duplications.</title>
        <authorList>
            <person name="Yu J."/>
            <person name="Wang J."/>
            <person name="Lin W."/>
            <person name="Li S."/>
            <person name="Li H."/>
            <person name="Zhou J."/>
            <person name="Ni P."/>
            <person name="Dong W."/>
            <person name="Hu S."/>
            <person name="Zeng C."/>
            <person name="Zhang J."/>
            <person name="Zhang Y."/>
            <person name="Li R."/>
            <person name="Xu Z."/>
            <person name="Li S."/>
            <person name="Li X."/>
            <person name="Zheng H."/>
            <person name="Cong L."/>
            <person name="Lin L."/>
            <person name="Yin J."/>
            <person name="Geng J."/>
            <person name="Li G."/>
            <person name="Shi J."/>
            <person name="Liu J."/>
            <person name="Lv H."/>
            <person name="Li J."/>
            <person name="Wang J."/>
            <person name="Deng Y."/>
            <person name="Ran L."/>
            <person name="Shi X."/>
            <person name="Wang X."/>
            <person name="Wu Q."/>
            <person name="Li C."/>
            <person name="Ren X."/>
            <person name="Wang J."/>
            <person name="Wang X."/>
            <person name="Li D."/>
            <person name="Liu D."/>
            <person name="Zhang X."/>
            <person name="Ji Z."/>
            <person name="Zhao W."/>
            <person name="Sun Y."/>
            <person name="Zhang Z."/>
            <person name="Bao J."/>
            <person name="Han Y."/>
            <person name="Dong L."/>
            <person name="Ji J."/>
            <person name="Chen P."/>
            <person name="Wu S."/>
            <person name="Liu J."/>
            <person name="Xiao Y."/>
            <person name="Bu D."/>
            <person name="Tan J."/>
            <person name="Yang L."/>
            <person name="Ye C."/>
            <person name="Zhang J."/>
            <person name="Xu J."/>
            <person name="Zhou Y."/>
            <person name="Yu Y."/>
            <person name="Zhang B."/>
            <person name="Zhuang S."/>
            <person name="Wei H."/>
            <person name="Liu B."/>
            <person name="Lei M."/>
            <person name="Yu H."/>
            <person name="Li Y."/>
            <person name="Xu H."/>
            <person name="Wei S."/>
            <person name="He X."/>
            <person name="Fang L."/>
            <person name="Zhang Z."/>
            <person name="Zhang Y."/>
            <person name="Huang X."/>
            <person name="Su Z."/>
            <person name="Tong W."/>
            <person name="Li J."/>
            <person name="Tong Z."/>
            <person name="Li S."/>
            <person name="Ye J."/>
            <person name="Wang L."/>
            <person name="Fang L."/>
            <person name="Lei T."/>
            <person name="Chen C."/>
            <person name="Chen H."/>
            <person name="Xu Z."/>
            <person name="Li H."/>
            <person name="Huang H."/>
            <person name="Zhang F."/>
            <person name="Xu H."/>
            <person name="Li N."/>
            <person name="Zhao C."/>
            <person name="Li S."/>
            <person name="Dong L."/>
            <person name="Huang Y."/>
            <person name="Li L."/>
            <person name="Xi Y."/>
            <person name="Qi Q."/>
            <person name="Li W."/>
            <person name="Zhang B."/>
            <person name="Hu W."/>
            <person name="Zhang Y."/>
            <person name="Tian X."/>
            <person name="Jiao Y."/>
            <person name="Liang X."/>
            <person name="Jin J."/>
            <person name="Gao L."/>
            <person name="Zheng W."/>
            <person name="Hao B."/>
            <person name="Liu S."/>
            <person name="Wang W."/>
            <person name="Yuan L."/>
            <person name="Cao M."/>
            <person name="McDermott J."/>
            <person name="Samudrala R."/>
            <person name="Wang J."/>
            <person name="Wong G.K."/>
            <person name="Yang H."/>
        </authorList>
    </citation>
    <scope>NUCLEOTIDE SEQUENCE [LARGE SCALE GENOMIC DNA]</scope>
</reference>
<organism evidence="2">
    <name type="scientific">Oryza sativa subsp. japonica</name>
    <name type="common">Rice</name>
    <dbReference type="NCBI Taxonomy" id="39947"/>
    <lineage>
        <taxon>Eukaryota</taxon>
        <taxon>Viridiplantae</taxon>
        <taxon>Streptophyta</taxon>
        <taxon>Embryophyta</taxon>
        <taxon>Tracheophyta</taxon>
        <taxon>Spermatophyta</taxon>
        <taxon>Magnoliopsida</taxon>
        <taxon>Liliopsida</taxon>
        <taxon>Poales</taxon>
        <taxon>Poaceae</taxon>
        <taxon>BOP clade</taxon>
        <taxon>Oryzoideae</taxon>
        <taxon>Oryzeae</taxon>
        <taxon>Oryzinae</taxon>
        <taxon>Oryza</taxon>
        <taxon>Oryza sativa</taxon>
    </lineage>
</organism>
<dbReference type="Gene3D" id="3.40.50.2000">
    <property type="entry name" value="Glycogen Phosphorylase B"/>
    <property type="match status" value="2"/>
</dbReference>
<dbReference type="InterPro" id="IPR050481">
    <property type="entry name" value="UDP-glycosyltransf_plant"/>
</dbReference>
<dbReference type="GO" id="GO:0035251">
    <property type="term" value="F:UDP-glucosyltransferase activity"/>
    <property type="evidence" value="ECO:0007669"/>
    <property type="project" value="InterPro"/>
</dbReference>
<keyword evidence="1" id="KW-0808">Transferase</keyword>
<protein>
    <recommendedName>
        <fullName evidence="3">Glycosyltransferase</fullName>
    </recommendedName>
</protein>
<dbReference type="PANTHER" id="PTHR48048">
    <property type="entry name" value="GLYCOSYLTRANSFERASE"/>
    <property type="match status" value="1"/>
</dbReference>
<dbReference type="Proteomes" id="UP000007752">
    <property type="component" value="Chromosome 7"/>
</dbReference>
<dbReference type="AlphaFoldDB" id="A3BK41"/>
<dbReference type="EMBL" id="CM000144">
    <property type="protein sequence ID" value="EAZ39930.1"/>
    <property type="molecule type" value="Genomic_DNA"/>
</dbReference>
<dbReference type="PANTHER" id="PTHR48048:SF2">
    <property type="entry name" value="GLYCOSYLTRANSFERASE"/>
    <property type="match status" value="1"/>
</dbReference>
<gene>
    <name evidence="2" type="ORF">OsJ_24368</name>
</gene>
<dbReference type="Pfam" id="PF00201">
    <property type="entry name" value="UDPGT"/>
    <property type="match status" value="1"/>
</dbReference>